<evidence type="ECO:0000256" key="3">
    <source>
        <dbReference type="ARBA" id="ARBA00023054"/>
    </source>
</evidence>
<organism evidence="5 6">
    <name type="scientific">Anguilla anguilla</name>
    <name type="common">European freshwater eel</name>
    <name type="synonym">Muraena anguilla</name>
    <dbReference type="NCBI Taxonomy" id="7936"/>
    <lineage>
        <taxon>Eukaryota</taxon>
        <taxon>Metazoa</taxon>
        <taxon>Chordata</taxon>
        <taxon>Craniata</taxon>
        <taxon>Vertebrata</taxon>
        <taxon>Euteleostomi</taxon>
        <taxon>Actinopterygii</taxon>
        <taxon>Neopterygii</taxon>
        <taxon>Teleostei</taxon>
        <taxon>Anguilliformes</taxon>
        <taxon>Anguillidae</taxon>
        <taxon>Anguilla</taxon>
    </lineage>
</organism>
<dbReference type="PANTHER" id="PTHR19354">
    <property type="entry name" value="ZIPPER PUTATIVE TUMOR SUPPRESSOR 2 HOMOLOG-LIKE PROTEIN-RELATED"/>
    <property type="match status" value="1"/>
</dbReference>
<keyword evidence="6" id="KW-1185">Reference proteome</keyword>
<dbReference type="AlphaFoldDB" id="A0A9D3RTH6"/>
<dbReference type="Pfam" id="PF06818">
    <property type="entry name" value="Fez1"/>
    <property type="match status" value="1"/>
</dbReference>
<feature type="compositionally biased region" description="Low complexity" evidence="4">
    <location>
        <begin position="165"/>
        <end position="174"/>
    </location>
</feature>
<comment type="subcellular location">
    <subcellularLocation>
        <location evidence="1">Cytoplasm</location>
    </subcellularLocation>
</comment>
<gene>
    <name evidence="5" type="ORF">ANANG_G00198400</name>
</gene>
<reference evidence="5" key="1">
    <citation type="submission" date="2021-01" db="EMBL/GenBank/DDBJ databases">
        <title>A chromosome-scale assembly of European eel, Anguilla anguilla.</title>
        <authorList>
            <person name="Henkel C."/>
            <person name="Jong-Raadsen S.A."/>
            <person name="Dufour S."/>
            <person name="Weltzien F.-A."/>
            <person name="Palstra A.P."/>
            <person name="Pelster B."/>
            <person name="Spaink H.P."/>
            <person name="Van Den Thillart G.E."/>
            <person name="Jansen H."/>
            <person name="Zahm M."/>
            <person name="Klopp C."/>
            <person name="Cedric C."/>
            <person name="Louis A."/>
            <person name="Berthelot C."/>
            <person name="Parey E."/>
            <person name="Roest Crollius H."/>
            <person name="Montfort J."/>
            <person name="Robinson-Rechavi M."/>
            <person name="Bucao C."/>
            <person name="Bouchez O."/>
            <person name="Gislard M."/>
            <person name="Lluch J."/>
            <person name="Milhes M."/>
            <person name="Lampietro C."/>
            <person name="Lopez Roques C."/>
            <person name="Donnadieu C."/>
            <person name="Braasch I."/>
            <person name="Desvignes T."/>
            <person name="Postlethwait J."/>
            <person name="Bobe J."/>
            <person name="Guiguen Y."/>
            <person name="Dirks R."/>
        </authorList>
    </citation>
    <scope>NUCLEOTIDE SEQUENCE</scope>
    <source>
        <strain evidence="5">Tag_6206</strain>
        <tissue evidence="5">Liver</tissue>
    </source>
</reference>
<protein>
    <submittedName>
        <fullName evidence="5">Uncharacterized protein</fullName>
    </submittedName>
</protein>
<comment type="caution">
    <text evidence="5">The sequence shown here is derived from an EMBL/GenBank/DDBJ whole genome shotgun (WGS) entry which is preliminary data.</text>
</comment>
<feature type="compositionally biased region" description="Low complexity" evidence="4">
    <location>
        <begin position="24"/>
        <end position="44"/>
    </location>
</feature>
<feature type="region of interest" description="Disordered" evidence="4">
    <location>
        <begin position="1"/>
        <end position="104"/>
    </location>
</feature>
<evidence type="ECO:0000256" key="1">
    <source>
        <dbReference type="ARBA" id="ARBA00004496"/>
    </source>
</evidence>
<accession>A0A9D3RTH6</accession>
<feature type="region of interest" description="Disordered" evidence="4">
    <location>
        <begin position="150"/>
        <end position="231"/>
    </location>
</feature>
<feature type="compositionally biased region" description="Basic and acidic residues" evidence="4">
    <location>
        <begin position="53"/>
        <end position="97"/>
    </location>
</feature>
<keyword evidence="2" id="KW-0963">Cytoplasm</keyword>
<dbReference type="GO" id="GO:0043197">
    <property type="term" value="C:dendritic spine"/>
    <property type="evidence" value="ECO:0007669"/>
    <property type="project" value="TreeGrafter"/>
</dbReference>
<evidence type="ECO:0000313" key="6">
    <source>
        <dbReference type="Proteomes" id="UP001044222"/>
    </source>
</evidence>
<feature type="compositionally biased region" description="Low complexity" evidence="4">
    <location>
        <begin position="191"/>
        <end position="200"/>
    </location>
</feature>
<dbReference type="InterPro" id="IPR045329">
    <property type="entry name" value="LZTS"/>
</dbReference>
<proteinExistence type="predicted"/>
<dbReference type="EMBL" id="JAFIRN010000010">
    <property type="protein sequence ID" value="KAG5841331.1"/>
    <property type="molecule type" value="Genomic_DNA"/>
</dbReference>
<feature type="compositionally biased region" description="Gly residues" evidence="4">
    <location>
        <begin position="10"/>
        <end position="23"/>
    </location>
</feature>
<sequence length="231" mass="25461">MGLKQALGELSGGGAGGGGGARGGAWSELSSPSSSSGGAPQASPDNLLSLQSDEAKAQRQEAERQEAEFRQAERREAELREAERRDAERELRLERQQRQKQSLTFAQERHIWQDEKERVLQYQAQLQLSYVETLQRNQALELRMGQLHDKLTSSTSPASPPPLPSLSLPLSLTLSPPPSRGGEPLRPRLYAQPAGPALARPLPPREDRVHGNMTLNARRRMSAHTDRSPQV</sequence>
<dbReference type="Proteomes" id="UP001044222">
    <property type="component" value="Chromosome 10"/>
</dbReference>
<dbReference type="GO" id="GO:0061001">
    <property type="term" value="P:regulation of dendritic spine morphogenesis"/>
    <property type="evidence" value="ECO:0007669"/>
    <property type="project" value="TreeGrafter"/>
</dbReference>
<evidence type="ECO:0000313" key="5">
    <source>
        <dbReference type="EMBL" id="KAG5841331.1"/>
    </source>
</evidence>
<name>A0A9D3RTH6_ANGAN</name>
<evidence type="ECO:0000256" key="4">
    <source>
        <dbReference type="SAM" id="MobiDB-lite"/>
    </source>
</evidence>
<keyword evidence="3" id="KW-0175">Coiled coil</keyword>
<dbReference type="PANTHER" id="PTHR19354:SF6">
    <property type="entry name" value="ZIPPER PUTATIVE TUMOR SUPPRESSOR 3-RELATED"/>
    <property type="match status" value="1"/>
</dbReference>
<evidence type="ECO:0000256" key="2">
    <source>
        <dbReference type="ARBA" id="ARBA00022490"/>
    </source>
</evidence>
<dbReference type="GO" id="GO:0005737">
    <property type="term" value="C:cytoplasm"/>
    <property type="evidence" value="ECO:0007669"/>
    <property type="project" value="UniProtKB-SubCell"/>
</dbReference>